<dbReference type="PROSITE" id="PS50930">
    <property type="entry name" value="HTH_LYTTR"/>
    <property type="match status" value="1"/>
</dbReference>
<comment type="caution">
    <text evidence="3">The sequence shown here is derived from an EMBL/GenBank/DDBJ whole genome shotgun (WGS) entry which is preliminary data.</text>
</comment>
<dbReference type="Proteomes" id="UP000545037">
    <property type="component" value="Unassembled WGS sequence"/>
</dbReference>
<evidence type="ECO:0000313" key="4">
    <source>
        <dbReference type="Proteomes" id="UP000545037"/>
    </source>
</evidence>
<dbReference type="SMART" id="SM00850">
    <property type="entry name" value="LytTR"/>
    <property type="match status" value="1"/>
</dbReference>
<keyword evidence="1" id="KW-0812">Transmembrane</keyword>
<dbReference type="GO" id="GO:0003677">
    <property type="term" value="F:DNA binding"/>
    <property type="evidence" value="ECO:0007669"/>
    <property type="project" value="InterPro"/>
</dbReference>
<reference evidence="3 4" key="1">
    <citation type="submission" date="2020-08" db="EMBL/GenBank/DDBJ databases">
        <title>Genomic Encyclopedia of Type Strains, Phase IV (KMG-IV): sequencing the most valuable type-strain genomes for metagenomic binning, comparative biology and taxonomic classification.</title>
        <authorList>
            <person name="Goeker M."/>
        </authorList>
    </citation>
    <scope>NUCLEOTIDE SEQUENCE [LARGE SCALE GENOMIC DNA]</scope>
    <source>
        <strain evidence="3 4">DSM 4737</strain>
    </source>
</reference>
<dbReference type="RefSeq" id="WP_183213817.1">
    <property type="nucleotide sequence ID" value="NZ_JACHOR010000004.1"/>
</dbReference>
<keyword evidence="1" id="KW-1133">Transmembrane helix</keyword>
<sequence length="258" mass="28492">MAFATEWNTPRAWAIDLGVCAVVGGLLGILGPFGSYLNEGAAMRILYWVGVFMVSGAVHGIVIRKMLRPAARAQIPVWVWLPGVVLVLNLPLSTLSRLTAIAIWPELEQAVRPLEWFVQSLVIALAYASAFYFLRFRPGRVIVAPAVEGHRSGTLRIRDDLLCLQMEDHYVRVHTPDGSRLVLMPLSQAVTEVAGIEGLRIHRSWWVARSAVAAVRSEGRNFRLVLTNGIEAPVARSAVSTLRAAGWLDDPNRGRNER</sequence>
<dbReference type="Gene3D" id="2.40.50.1020">
    <property type="entry name" value="LytTr DNA-binding domain"/>
    <property type="match status" value="1"/>
</dbReference>
<dbReference type="AlphaFoldDB" id="A0A7W9CJT6"/>
<protein>
    <recommendedName>
        <fullName evidence="2">HTH LytTR-type domain-containing protein</fullName>
    </recommendedName>
</protein>
<keyword evidence="1" id="KW-0472">Membrane</keyword>
<proteinExistence type="predicted"/>
<evidence type="ECO:0000259" key="2">
    <source>
        <dbReference type="PROSITE" id="PS50930"/>
    </source>
</evidence>
<gene>
    <name evidence="3" type="ORF">GGR13_002458</name>
</gene>
<feature type="transmembrane region" description="Helical" evidence="1">
    <location>
        <begin position="75"/>
        <end position="104"/>
    </location>
</feature>
<feature type="transmembrane region" description="Helical" evidence="1">
    <location>
        <begin position="116"/>
        <end position="134"/>
    </location>
</feature>
<dbReference type="Pfam" id="PF04397">
    <property type="entry name" value="LytTR"/>
    <property type="match status" value="1"/>
</dbReference>
<keyword evidence="4" id="KW-1185">Reference proteome</keyword>
<accession>A0A7W9CJT6</accession>
<evidence type="ECO:0000256" key="1">
    <source>
        <dbReference type="SAM" id="Phobius"/>
    </source>
</evidence>
<dbReference type="InterPro" id="IPR007492">
    <property type="entry name" value="LytTR_DNA-bd_dom"/>
</dbReference>
<dbReference type="EMBL" id="JACHOR010000004">
    <property type="protein sequence ID" value="MBB5746851.1"/>
    <property type="molecule type" value="Genomic_DNA"/>
</dbReference>
<name>A0A7W9CJT6_9CAUL</name>
<feature type="domain" description="HTH LytTR-type" evidence="2">
    <location>
        <begin position="159"/>
        <end position="248"/>
    </location>
</feature>
<feature type="transmembrane region" description="Helical" evidence="1">
    <location>
        <begin position="12"/>
        <end position="33"/>
    </location>
</feature>
<feature type="transmembrane region" description="Helical" evidence="1">
    <location>
        <begin position="45"/>
        <end position="63"/>
    </location>
</feature>
<evidence type="ECO:0000313" key="3">
    <source>
        <dbReference type="EMBL" id="MBB5746851.1"/>
    </source>
</evidence>
<organism evidence="3 4">
    <name type="scientific">Brevundimonas variabilis</name>
    <dbReference type="NCBI Taxonomy" id="74312"/>
    <lineage>
        <taxon>Bacteria</taxon>
        <taxon>Pseudomonadati</taxon>
        <taxon>Pseudomonadota</taxon>
        <taxon>Alphaproteobacteria</taxon>
        <taxon>Caulobacterales</taxon>
        <taxon>Caulobacteraceae</taxon>
        <taxon>Brevundimonas</taxon>
    </lineage>
</organism>